<dbReference type="EMBL" id="FXAM01000001">
    <property type="protein sequence ID" value="SMF97070.1"/>
    <property type="molecule type" value="Genomic_DNA"/>
</dbReference>
<keyword evidence="1" id="KW-0812">Transmembrane</keyword>
<evidence type="ECO:0000313" key="4">
    <source>
        <dbReference type="Proteomes" id="UP000192923"/>
    </source>
</evidence>
<evidence type="ECO:0000313" key="3">
    <source>
        <dbReference type="EMBL" id="SMF97070.1"/>
    </source>
</evidence>
<keyword evidence="1" id="KW-0472">Membrane</keyword>
<feature type="transmembrane region" description="Helical" evidence="1">
    <location>
        <begin position="39"/>
        <end position="63"/>
    </location>
</feature>
<dbReference type="Proteomes" id="UP000192923">
    <property type="component" value="Unassembled WGS sequence"/>
</dbReference>
<dbReference type="STRING" id="1760988.SAMN02949497_4487"/>
<gene>
    <name evidence="3" type="ORF">SAMN02949497_4487</name>
</gene>
<dbReference type="GO" id="GO:0003677">
    <property type="term" value="F:DNA binding"/>
    <property type="evidence" value="ECO:0007669"/>
    <property type="project" value="InterPro"/>
</dbReference>
<dbReference type="InterPro" id="IPR002559">
    <property type="entry name" value="Transposase_11"/>
</dbReference>
<dbReference type="SUPFAM" id="SSF53098">
    <property type="entry name" value="Ribonuclease H-like"/>
    <property type="match status" value="1"/>
</dbReference>
<name>A0A1Y6D3S0_9GAMM</name>
<dbReference type="AlphaFoldDB" id="A0A1Y6D3S0"/>
<keyword evidence="4" id="KW-1185">Reference proteome</keyword>
<dbReference type="RefSeq" id="WP_254899442.1">
    <property type="nucleotide sequence ID" value="NZ_FXAM01000001.1"/>
</dbReference>
<reference evidence="3 4" key="1">
    <citation type="submission" date="2016-12" db="EMBL/GenBank/DDBJ databases">
        <authorList>
            <person name="Song W.-J."/>
            <person name="Kurnit D.M."/>
        </authorList>
    </citation>
    <scope>NUCLEOTIDE SEQUENCE [LARGE SCALE GENOMIC DNA]</scope>
    <source>
        <strain evidence="3 4">175</strain>
    </source>
</reference>
<proteinExistence type="predicted"/>
<feature type="domain" description="Transposase IS4-like" evidence="2">
    <location>
        <begin position="154"/>
        <end position="311"/>
    </location>
</feature>
<accession>A0A1Y6D3S0</accession>
<sequence length="406" mass="46981">MSMIDKENALEGSAPLLYEQACVWLQAAPWKDVRHKQTVAWMLVGLLSSLHVALPQWIPYVICRARFAQSTQRRFARWLHNRRISVLHLYAALLKPVLADFQDRQVYLALDTTMLWNTHCVVYISLIYRGRMIPLAWKVMEHPSASVAFKDYRGLLVFLERQFTGRKVYLLADRGFVHRELMGWVKRTPRWHFRIRHKAGIGLYRWDGGRFQPLAWHASPGQVVCYHGVYVTGHHEKVHLAVGWQKGAEEPWVILSDEPTWPETLAEYALRFDIEEGFLDQKSNGFRWESSKLRDRHALRRLCFVMAVATLILVCQGSGVVADGRRRMVDPHWFRGHSYARIGLDWIRHALARGLALLPRLTLTTADDPQPARSSKRQPERGHWIKALLCRFVMLQEAPGSVLTAA</sequence>
<dbReference type="GO" id="GO:0004803">
    <property type="term" value="F:transposase activity"/>
    <property type="evidence" value="ECO:0007669"/>
    <property type="project" value="InterPro"/>
</dbReference>
<evidence type="ECO:0000259" key="2">
    <source>
        <dbReference type="Pfam" id="PF01609"/>
    </source>
</evidence>
<dbReference type="GO" id="GO:0006313">
    <property type="term" value="P:DNA transposition"/>
    <property type="evidence" value="ECO:0007669"/>
    <property type="project" value="InterPro"/>
</dbReference>
<feature type="transmembrane region" description="Helical" evidence="1">
    <location>
        <begin position="107"/>
        <end position="128"/>
    </location>
</feature>
<feature type="transmembrane region" description="Helical" evidence="1">
    <location>
        <begin position="84"/>
        <end position="101"/>
    </location>
</feature>
<dbReference type="Pfam" id="PF01609">
    <property type="entry name" value="DDE_Tnp_1"/>
    <property type="match status" value="1"/>
</dbReference>
<organism evidence="3 4">
    <name type="scientific">Methylomagnum ishizawai</name>
    <dbReference type="NCBI Taxonomy" id="1760988"/>
    <lineage>
        <taxon>Bacteria</taxon>
        <taxon>Pseudomonadati</taxon>
        <taxon>Pseudomonadota</taxon>
        <taxon>Gammaproteobacteria</taxon>
        <taxon>Methylococcales</taxon>
        <taxon>Methylococcaceae</taxon>
        <taxon>Methylomagnum</taxon>
    </lineage>
</organism>
<evidence type="ECO:0000256" key="1">
    <source>
        <dbReference type="SAM" id="Phobius"/>
    </source>
</evidence>
<feature type="transmembrane region" description="Helical" evidence="1">
    <location>
        <begin position="302"/>
        <end position="322"/>
    </location>
</feature>
<dbReference type="InterPro" id="IPR012337">
    <property type="entry name" value="RNaseH-like_sf"/>
</dbReference>
<keyword evidence="1" id="KW-1133">Transmembrane helix</keyword>
<protein>
    <submittedName>
        <fullName evidence="3">Transposase DDE domain-containing protein</fullName>
    </submittedName>
</protein>